<organism evidence="1">
    <name type="scientific">Plasmodium berghei</name>
    <dbReference type="NCBI Taxonomy" id="5821"/>
    <lineage>
        <taxon>Eukaryota</taxon>
        <taxon>Sar</taxon>
        <taxon>Alveolata</taxon>
        <taxon>Apicomplexa</taxon>
        <taxon>Aconoidasida</taxon>
        <taxon>Haemosporida</taxon>
        <taxon>Plasmodiidae</taxon>
        <taxon>Plasmodium</taxon>
        <taxon>Plasmodium (Vinckeia)</taxon>
    </lineage>
</organism>
<gene>
    <name evidence="1" type="ORF">PBNK65NY_000507600</name>
</gene>
<dbReference type="InterPro" id="IPR006486">
    <property type="entry name" value="PYST_A"/>
</dbReference>
<comment type="caution">
    <text evidence="1">The sequence shown here is derived from an EMBL/GenBank/DDBJ whole genome shotgun (WGS) entry which is preliminary data.</text>
</comment>
<name>A0A1C6WE01_PLABE</name>
<evidence type="ECO:0000313" key="1">
    <source>
        <dbReference type="EMBL" id="SCL85552.1"/>
    </source>
</evidence>
<dbReference type="VEuPathDB" id="PlasmoDB:PBANKA_0700521"/>
<protein>
    <recommendedName>
        <fullName evidence="2">Fam-a protein</fullName>
    </recommendedName>
</protein>
<dbReference type="NCBIfam" id="TIGR01599">
    <property type="entry name" value="PYST-A"/>
    <property type="match status" value="1"/>
</dbReference>
<dbReference type="EMBL" id="FMIE01000183">
    <property type="protein sequence ID" value="SCL85552.1"/>
    <property type="molecule type" value="Genomic_DNA"/>
</dbReference>
<accession>A0A1C6WE01</accession>
<dbReference type="Proteomes" id="UP000516480">
    <property type="component" value="Unassembled WGS sequence"/>
</dbReference>
<sequence length="293" mass="33980">MSNKTLTSEVDSNIEALRKFIRSSITSIFPNDYSEGTIEEQSFNSCVYPEEIEIAEKVMNEAELLLQYHAASTDDYKLYHKFSKDSIAYYKKHRNTLIFKFNHKIKYPDKYNYIISILWNSNAKYVGGKIVKVARAYSPNLMMIQQRYKNYAISFHGYYYALSKKVQVSDDTTIIVYASSDVNDYNSVNKKKYTNTILESANSFKPKIYSENDIRNGELTKMFVNLSGFIIQKKRDCVDITYLNSININTPIFEDLLIKIVNSSQILNILRSTTIISKKLCAFLIIFLIILML</sequence>
<proteinExistence type="predicted"/>
<reference evidence="1" key="1">
    <citation type="submission" date="2016-08" db="EMBL/GenBank/DDBJ databases">
        <authorList>
            <consortium name="Pathogen Informatics"/>
        </authorList>
    </citation>
    <scope>NUCLEOTIDE SEQUENCE</scope>
    <source>
        <strain evidence="1">NK65 ny</strain>
    </source>
</reference>
<dbReference type="SUPFAM" id="SSF55961">
    <property type="entry name" value="Bet v1-like"/>
    <property type="match status" value="1"/>
</dbReference>
<dbReference type="AlphaFoldDB" id="A0A1C6WE01"/>
<evidence type="ECO:0008006" key="2">
    <source>
        <dbReference type="Google" id="ProtNLM"/>
    </source>
</evidence>